<dbReference type="OrthoDB" id="2736524at2"/>
<dbReference type="RefSeq" id="WP_036179374.1">
    <property type="nucleotide sequence ID" value="NZ_AVCZ01000048.1"/>
</dbReference>
<name>A0A0A3JQV4_9BACL</name>
<evidence type="ECO:0000313" key="2">
    <source>
        <dbReference type="Proteomes" id="UP000030595"/>
    </source>
</evidence>
<reference evidence="1 2" key="1">
    <citation type="submission" date="2014-02" db="EMBL/GenBank/DDBJ databases">
        <title>Draft genome sequence of Lysinibacillus massiliensis CCUG 49529.</title>
        <authorList>
            <person name="Zhang F."/>
            <person name="Wang G."/>
            <person name="Zhang L."/>
        </authorList>
    </citation>
    <scope>NUCLEOTIDE SEQUENCE [LARGE SCALE GENOMIC DNA]</scope>
    <source>
        <strain evidence="1 2">CCUG 49529</strain>
    </source>
</reference>
<dbReference type="InterPro" id="IPR058702">
    <property type="entry name" value="MafI2-like"/>
</dbReference>
<dbReference type="Pfam" id="PF26541">
    <property type="entry name" value="MafI2"/>
    <property type="match status" value="1"/>
</dbReference>
<sequence length="98" mass="11684">MVPTLNELIISSHYSLLGSIPNKLRGLTVKLENETLYWKCYFDGEPTEEEKEILNVACTEVIADFPIIKDVKEEYLNYRHPLKMEMLQFWAYLRWEQN</sequence>
<gene>
    <name evidence="1" type="ORF">CD30_17170</name>
</gene>
<dbReference type="AlphaFoldDB" id="A0A0A3JQV4"/>
<comment type="caution">
    <text evidence="1">The sequence shown here is derived from an EMBL/GenBank/DDBJ whole genome shotgun (WGS) entry which is preliminary data.</text>
</comment>
<organism evidence="1 2">
    <name type="scientific">Ureibacillus massiliensis 4400831 = CIP 108448 = CCUG 49529</name>
    <dbReference type="NCBI Taxonomy" id="1211035"/>
    <lineage>
        <taxon>Bacteria</taxon>
        <taxon>Bacillati</taxon>
        <taxon>Bacillota</taxon>
        <taxon>Bacilli</taxon>
        <taxon>Bacillales</taxon>
        <taxon>Caryophanaceae</taxon>
        <taxon>Ureibacillus</taxon>
    </lineage>
</organism>
<accession>A0A0A3JQV4</accession>
<proteinExistence type="predicted"/>
<dbReference type="EMBL" id="JPVQ01000048">
    <property type="protein sequence ID" value="KGR89392.1"/>
    <property type="molecule type" value="Genomic_DNA"/>
</dbReference>
<protein>
    <submittedName>
        <fullName evidence="1">Uncharacterized protein</fullName>
    </submittedName>
</protein>
<dbReference type="Proteomes" id="UP000030595">
    <property type="component" value="Unassembled WGS sequence"/>
</dbReference>
<evidence type="ECO:0000313" key="1">
    <source>
        <dbReference type="EMBL" id="KGR89392.1"/>
    </source>
</evidence>
<keyword evidence="2" id="KW-1185">Reference proteome</keyword>